<feature type="compositionally biased region" description="Basic and acidic residues" evidence="1">
    <location>
        <begin position="77"/>
        <end position="90"/>
    </location>
</feature>
<feature type="compositionally biased region" description="Polar residues" evidence="1">
    <location>
        <begin position="56"/>
        <end position="70"/>
    </location>
</feature>
<dbReference type="AlphaFoldDB" id="A0A164DS39"/>
<evidence type="ECO:0000313" key="2">
    <source>
        <dbReference type="EMBL" id="KZR96059.1"/>
    </source>
</evidence>
<protein>
    <submittedName>
        <fullName evidence="2">Uncharacterized protein</fullName>
    </submittedName>
</protein>
<sequence length="90" mass="9803">MSGQENRSSKRVQGIAASPPLPLVTRRNKIPNRGEEEEEVDFRSTAENSPRRKCGFNSQAGKRQPPNSQGAAASAETDARAAQRHSSKVE</sequence>
<dbReference type="EMBL" id="LRGB01026245">
    <property type="protein sequence ID" value="KZR96059.1"/>
    <property type="molecule type" value="Genomic_DNA"/>
</dbReference>
<proteinExistence type="predicted"/>
<dbReference type="OrthoDB" id="6396491at2759"/>
<reference evidence="2 3" key="1">
    <citation type="submission" date="2016-03" db="EMBL/GenBank/DDBJ databases">
        <title>EvidentialGene: Evidence-directed Construction of Genes on Genomes.</title>
        <authorList>
            <person name="Gilbert D.G."/>
            <person name="Choi J.-H."/>
            <person name="Mockaitis K."/>
            <person name="Colbourne J."/>
            <person name="Pfrender M."/>
        </authorList>
    </citation>
    <scope>NUCLEOTIDE SEQUENCE [LARGE SCALE GENOMIC DNA]</scope>
    <source>
        <strain evidence="2 3">Xinb3</strain>
        <tissue evidence="2">Complete organism</tissue>
    </source>
</reference>
<feature type="region of interest" description="Disordered" evidence="1">
    <location>
        <begin position="1"/>
        <end position="90"/>
    </location>
</feature>
<organism evidence="2 3">
    <name type="scientific">Daphnia magna</name>
    <dbReference type="NCBI Taxonomy" id="35525"/>
    <lineage>
        <taxon>Eukaryota</taxon>
        <taxon>Metazoa</taxon>
        <taxon>Ecdysozoa</taxon>
        <taxon>Arthropoda</taxon>
        <taxon>Crustacea</taxon>
        <taxon>Branchiopoda</taxon>
        <taxon>Diplostraca</taxon>
        <taxon>Cladocera</taxon>
        <taxon>Anomopoda</taxon>
        <taxon>Daphniidae</taxon>
        <taxon>Daphnia</taxon>
    </lineage>
</organism>
<feature type="non-terminal residue" evidence="2">
    <location>
        <position position="90"/>
    </location>
</feature>
<evidence type="ECO:0000256" key="1">
    <source>
        <dbReference type="SAM" id="MobiDB-lite"/>
    </source>
</evidence>
<name>A0A164DS39_9CRUS</name>
<evidence type="ECO:0000313" key="3">
    <source>
        <dbReference type="Proteomes" id="UP000076858"/>
    </source>
</evidence>
<accession>A0A164DS39</accession>
<gene>
    <name evidence="2" type="ORF">APZ42_009821</name>
</gene>
<dbReference type="Proteomes" id="UP000076858">
    <property type="component" value="Unassembled WGS sequence"/>
</dbReference>
<comment type="caution">
    <text evidence="2">The sequence shown here is derived from an EMBL/GenBank/DDBJ whole genome shotgun (WGS) entry which is preliminary data.</text>
</comment>
<keyword evidence="3" id="KW-1185">Reference proteome</keyword>